<dbReference type="EMBL" id="JACHGH010000005">
    <property type="protein sequence ID" value="MBB6453451.1"/>
    <property type="molecule type" value="Genomic_DNA"/>
</dbReference>
<evidence type="ECO:0000256" key="4">
    <source>
        <dbReference type="ARBA" id="ARBA00022989"/>
    </source>
</evidence>
<feature type="transmembrane region" description="Helical" evidence="6">
    <location>
        <begin position="262"/>
        <end position="285"/>
    </location>
</feature>
<dbReference type="Proteomes" id="UP000581688">
    <property type="component" value="Unassembled WGS sequence"/>
</dbReference>
<keyword evidence="9" id="KW-1185">Reference proteome</keyword>
<feature type="transmembrane region" description="Helical" evidence="6">
    <location>
        <begin position="203"/>
        <end position="222"/>
    </location>
</feature>
<evidence type="ECO:0000256" key="1">
    <source>
        <dbReference type="ARBA" id="ARBA00004651"/>
    </source>
</evidence>
<feature type="transmembrane region" description="Helical" evidence="6">
    <location>
        <begin position="384"/>
        <end position="406"/>
    </location>
</feature>
<gene>
    <name evidence="8" type="ORF">HNQ94_001900</name>
</gene>
<keyword evidence="3 6" id="KW-0812">Transmembrane</keyword>
<comment type="caution">
    <text evidence="8">The sequence shown here is derived from an EMBL/GenBank/DDBJ whole genome shotgun (WGS) entry which is preliminary data.</text>
</comment>
<dbReference type="PANTHER" id="PTHR43478">
    <property type="entry name" value="NA+/H+ ANTIPORTER-RELATED"/>
    <property type="match status" value="1"/>
</dbReference>
<evidence type="ECO:0000313" key="9">
    <source>
        <dbReference type="Proteomes" id="UP000581688"/>
    </source>
</evidence>
<dbReference type="RefSeq" id="WP_174496189.1">
    <property type="nucleotide sequence ID" value="NZ_CADDWK010000006.1"/>
</dbReference>
<sequence length="516" mass="55384">MEPTIYSLFPPLLMILLVLLTRKVLLSLGAGIVAGALVIHDFHIMNSYQEIVNALKGLFIDEGAIALGSIYLITFLLFLGIVTAFMTASGGTKAFGEWAITKIKTKRGAQLLPSTLGIVIFIDDYFNSLAVGQIARPLTDRHRVSRAKLAYIIDSTSAPVAVLAPISSWGAYIIGTIGGIITANQLGAYQPLESFLTMIPMNFYAITAVVLVFVVSSTNLNIGAMRTHEWRAEQTGELVDPNRKDIPGNLTDEFLSVKTGRIIYLAIPIVTLIIATVGAMVWTGIQNSKEEDLSLITIFSNTEVNFSLFLGGLSSIGVSFLLYVLQKGVKSSILNVFAQGIKSMLPAIYILLLAWMLGSIIDVLQTGEYLAIVVEEAKINASFLPAIIFVMCGLMAFATGTSWGTFGIMLPIAGEIAVNTDVQLFLPALAAVLAGSVFGDHCSPISDTTILSSTGAGSNHIDHVQTQLPYAILVAIGSIIGYIILGFTGEIVLSLFTSIIMVVVVAIVLKYMQKTY</sequence>
<evidence type="ECO:0000256" key="6">
    <source>
        <dbReference type="SAM" id="Phobius"/>
    </source>
</evidence>
<name>A0A841Q4W9_9BACI</name>
<proteinExistence type="predicted"/>
<dbReference type="PANTHER" id="PTHR43478:SF1">
    <property type="entry name" value="NA+_H+ ANTIPORTER NHAC-LIKE C-TERMINAL DOMAIN-CONTAINING PROTEIN"/>
    <property type="match status" value="1"/>
</dbReference>
<evidence type="ECO:0000256" key="3">
    <source>
        <dbReference type="ARBA" id="ARBA00022692"/>
    </source>
</evidence>
<feature type="transmembrane region" description="Helical" evidence="6">
    <location>
        <begin position="160"/>
        <end position="183"/>
    </location>
</feature>
<keyword evidence="2" id="KW-1003">Cell membrane</keyword>
<comment type="subcellular location">
    <subcellularLocation>
        <location evidence="1">Cell membrane</location>
        <topology evidence="1">Multi-pass membrane protein</topology>
    </subcellularLocation>
</comment>
<keyword evidence="5 6" id="KW-0472">Membrane</keyword>
<organism evidence="8 9">
    <name type="scientific">Salirhabdus euzebyi</name>
    <dbReference type="NCBI Taxonomy" id="394506"/>
    <lineage>
        <taxon>Bacteria</taxon>
        <taxon>Bacillati</taxon>
        <taxon>Bacillota</taxon>
        <taxon>Bacilli</taxon>
        <taxon>Bacillales</taxon>
        <taxon>Bacillaceae</taxon>
        <taxon>Salirhabdus</taxon>
    </lineage>
</organism>
<accession>A0A841Q4W9</accession>
<feature type="transmembrane region" description="Helical" evidence="6">
    <location>
        <begin position="468"/>
        <end position="485"/>
    </location>
</feature>
<dbReference type="GO" id="GO:0005886">
    <property type="term" value="C:plasma membrane"/>
    <property type="evidence" value="ECO:0007669"/>
    <property type="project" value="UniProtKB-SubCell"/>
</dbReference>
<dbReference type="AlphaFoldDB" id="A0A841Q4W9"/>
<feature type="transmembrane region" description="Helical" evidence="6">
    <location>
        <begin position="491"/>
        <end position="512"/>
    </location>
</feature>
<evidence type="ECO:0000313" key="8">
    <source>
        <dbReference type="EMBL" id="MBB6453451.1"/>
    </source>
</evidence>
<feature type="transmembrane region" description="Helical" evidence="6">
    <location>
        <begin position="64"/>
        <end position="85"/>
    </location>
</feature>
<keyword evidence="4 6" id="KW-1133">Transmembrane helix</keyword>
<evidence type="ECO:0000259" key="7">
    <source>
        <dbReference type="Pfam" id="PF03553"/>
    </source>
</evidence>
<feature type="transmembrane region" description="Helical" evidence="6">
    <location>
        <begin position="346"/>
        <end position="364"/>
    </location>
</feature>
<evidence type="ECO:0000256" key="5">
    <source>
        <dbReference type="ARBA" id="ARBA00023136"/>
    </source>
</evidence>
<reference evidence="8 9" key="1">
    <citation type="submission" date="2020-08" db="EMBL/GenBank/DDBJ databases">
        <title>Genomic Encyclopedia of Type Strains, Phase IV (KMG-IV): sequencing the most valuable type-strain genomes for metagenomic binning, comparative biology and taxonomic classification.</title>
        <authorList>
            <person name="Goeker M."/>
        </authorList>
    </citation>
    <scope>NUCLEOTIDE SEQUENCE [LARGE SCALE GENOMIC DNA]</scope>
    <source>
        <strain evidence="8 9">DSM 19612</strain>
    </source>
</reference>
<dbReference type="InterPro" id="IPR018461">
    <property type="entry name" value="Na/H_Antiport_NhaC-like_C"/>
</dbReference>
<dbReference type="Pfam" id="PF03553">
    <property type="entry name" value="Na_H_antiporter"/>
    <property type="match status" value="1"/>
</dbReference>
<protein>
    <submittedName>
        <fullName evidence="8">Na+/H+ antiporter NhaC</fullName>
    </submittedName>
</protein>
<evidence type="ECO:0000256" key="2">
    <source>
        <dbReference type="ARBA" id="ARBA00022475"/>
    </source>
</evidence>
<feature type="domain" description="Na+/H+ antiporter NhaC-like C-terminal" evidence="7">
    <location>
        <begin position="160"/>
        <end position="487"/>
    </location>
</feature>
<feature type="transmembrane region" description="Helical" evidence="6">
    <location>
        <begin position="12"/>
        <end position="39"/>
    </location>
</feature>
<feature type="transmembrane region" description="Helical" evidence="6">
    <location>
        <begin position="305"/>
        <end position="325"/>
    </location>
</feature>